<dbReference type="InParanoid" id="E3JZU5"/>
<evidence type="ECO:0000313" key="3">
    <source>
        <dbReference type="Proteomes" id="UP000008783"/>
    </source>
</evidence>
<dbReference type="EMBL" id="DS178268">
    <property type="protein sequence ID" value="EFP77570.1"/>
    <property type="molecule type" value="Genomic_DNA"/>
</dbReference>
<evidence type="ECO:0000256" key="1">
    <source>
        <dbReference type="SAM" id="MobiDB-lite"/>
    </source>
</evidence>
<dbReference type="HOGENOM" id="CLU_1556038_0_0_1"/>
<accession>E3JZU5</accession>
<dbReference type="RefSeq" id="XP_003321989.1">
    <property type="nucleotide sequence ID" value="XM_003321941.1"/>
</dbReference>
<protein>
    <submittedName>
        <fullName evidence="2">Uncharacterized protein</fullName>
    </submittedName>
</protein>
<organism evidence="2 3">
    <name type="scientific">Puccinia graminis f. sp. tritici (strain CRL 75-36-700-3 / race SCCL)</name>
    <name type="common">Black stem rust fungus</name>
    <dbReference type="NCBI Taxonomy" id="418459"/>
    <lineage>
        <taxon>Eukaryota</taxon>
        <taxon>Fungi</taxon>
        <taxon>Dikarya</taxon>
        <taxon>Basidiomycota</taxon>
        <taxon>Pucciniomycotina</taxon>
        <taxon>Pucciniomycetes</taxon>
        <taxon>Pucciniales</taxon>
        <taxon>Pucciniaceae</taxon>
        <taxon>Puccinia</taxon>
    </lineage>
</organism>
<proteinExistence type="predicted"/>
<dbReference type="OrthoDB" id="2505777at2759"/>
<dbReference type="Proteomes" id="UP000008783">
    <property type="component" value="Unassembled WGS sequence"/>
</dbReference>
<reference evidence="3" key="2">
    <citation type="journal article" date="2011" name="Proc. Natl. Acad. Sci. U.S.A.">
        <title>Obligate biotrophy features unraveled by the genomic analysis of rust fungi.</title>
        <authorList>
            <person name="Duplessis S."/>
            <person name="Cuomo C.A."/>
            <person name="Lin Y.-C."/>
            <person name="Aerts A."/>
            <person name="Tisserant E."/>
            <person name="Veneault-Fourrey C."/>
            <person name="Joly D.L."/>
            <person name="Hacquard S."/>
            <person name="Amselem J."/>
            <person name="Cantarel B.L."/>
            <person name="Chiu R."/>
            <person name="Coutinho P.M."/>
            <person name="Feau N."/>
            <person name="Field M."/>
            <person name="Frey P."/>
            <person name="Gelhaye E."/>
            <person name="Goldberg J."/>
            <person name="Grabherr M.G."/>
            <person name="Kodira C.D."/>
            <person name="Kohler A."/>
            <person name="Kuees U."/>
            <person name="Lindquist E.A."/>
            <person name="Lucas S.M."/>
            <person name="Mago R."/>
            <person name="Mauceli E."/>
            <person name="Morin E."/>
            <person name="Murat C."/>
            <person name="Pangilinan J.L."/>
            <person name="Park R."/>
            <person name="Pearson M."/>
            <person name="Quesneville H."/>
            <person name="Rouhier N."/>
            <person name="Sakthikumar S."/>
            <person name="Salamov A.A."/>
            <person name="Schmutz J."/>
            <person name="Selles B."/>
            <person name="Shapiro H."/>
            <person name="Tanguay P."/>
            <person name="Tuskan G.A."/>
            <person name="Henrissat B."/>
            <person name="Van de Peer Y."/>
            <person name="Rouze P."/>
            <person name="Ellis J.G."/>
            <person name="Dodds P.N."/>
            <person name="Schein J.E."/>
            <person name="Zhong S."/>
            <person name="Hamelin R.C."/>
            <person name="Grigoriev I.V."/>
            <person name="Szabo L.J."/>
            <person name="Martin F."/>
        </authorList>
    </citation>
    <scope>NUCLEOTIDE SEQUENCE [LARGE SCALE GENOMIC DNA]</scope>
    <source>
        <strain evidence="3">CRL 75-36-700-3 / race SCCL</strain>
    </source>
</reference>
<dbReference type="KEGG" id="pgr:PGTG_03526"/>
<feature type="region of interest" description="Disordered" evidence="1">
    <location>
        <begin position="143"/>
        <end position="172"/>
    </location>
</feature>
<reference key="1">
    <citation type="submission" date="2007-01" db="EMBL/GenBank/DDBJ databases">
        <title>The Genome Sequence of Puccinia graminis f. sp. tritici Strain CRL 75-36-700-3.</title>
        <authorList>
            <consortium name="The Broad Institute Genome Sequencing Platform"/>
            <person name="Birren B."/>
            <person name="Lander E."/>
            <person name="Galagan J."/>
            <person name="Nusbaum C."/>
            <person name="Devon K."/>
            <person name="Cuomo C."/>
            <person name="Jaffe D."/>
            <person name="Butler J."/>
            <person name="Alvarez P."/>
            <person name="Gnerre S."/>
            <person name="Grabherr M."/>
            <person name="Mauceli E."/>
            <person name="Brockman W."/>
            <person name="Young S."/>
            <person name="LaButti K."/>
            <person name="Sykes S."/>
            <person name="DeCaprio D."/>
            <person name="Crawford M."/>
            <person name="Koehrsen M."/>
            <person name="Engels R."/>
            <person name="Montgomery P."/>
            <person name="Pearson M."/>
            <person name="Howarth C."/>
            <person name="Larson L."/>
            <person name="White J."/>
            <person name="Zeng Q."/>
            <person name="Kodira C."/>
            <person name="Yandava C."/>
            <person name="Alvarado L."/>
            <person name="O'Leary S."/>
            <person name="Szabo L."/>
            <person name="Dean R."/>
            <person name="Schein J."/>
        </authorList>
    </citation>
    <scope>NUCLEOTIDE SEQUENCE</scope>
    <source>
        <strain>CRL 75-36-700-3</strain>
    </source>
</reference>
<dbReference type="VEuPathDB" id="FungiDB:PGTG_03526"/>
<dbReference type="AlphaFoldDB" id="E3JZU5"/>
<sequence>MIICGPYKLLQPSSYLKNLFFPLLDYNTEAICQVVRKNGKLCGVPIKRDKSSSTKNFHEHLRNVHGLYNSALVKKAGNSQIDIEKWAKNSKFVPKLNNDSLKTALVYFTPPPDLHSIQSEPQKALSCPHPIMHNHLGVWVVPETHPEDRHPGGTTRENTQDPCLGPMGQTRS</sequence>
<name>E3JZU5_PUCGT</name>
<gene>
    <name evidence="2" type="ORF">PGTG_03526</name>
</gene>
<keyword evidence="3" id="KW-1185">Reference proteome</keyword>
<dbReference type="GeneID" id="10538777"/>
<evidence type="ECO:0000313" key="2">
    <source>
        <dbReference type="EMBL" id="EFP77570.1"/>
    </source>
</evidence>